<evidence type="ECO:0000259" key="6">
    <source>
        <dbReference type="Pfam" id="PF13458"/>
    </source>
</evidence>
<evidence type="ECO:0000256" key="4">
    <source>
        <dbReference type="ARBA" id="ARBA00022970"/>
    </source>
</evidence>
<dbReference type="Gene3D" id="3.40.50.2300">
    <property type="match status" value="2"/>
</dbReference>
<dbReference type="InterPro" id="IPR051010">
    <property type="entry name" value="BCAA_transport"/>
</dbReference>
<dbReference type="InterPro" id="IPR028081">
    <property type="entry name" value="Leu-bd"/>
</dbReference>
<dbReference type="PANTHER" id="PTHR30483:SF37">
    <property type="entry name" value="ABC TRANSPORTER SUBSTRATE-BINDING PROTEIN"/>
    <property type="match status" value="1"/>
</dbReference>
<evidence type="ECO:0000256" key="5">
    <source>
        <dbReference type="SAM" id="SignalP"/>
    </source>
</evidence>
<dbReference type="CDD" id="cd06330">
    <property type="entry name" value="PBP1_As_SBP-like"/>
    <property type="match status" value="1"/>
</dbReference>
<organism evidence="7 8">
    <name type="scientific">Jiella mangrovi</name>
    <dbReference type="NCBI Taxonomy" id="2821407"/>
    <lineage>
        <taxon>Bacteria</taxon>
        <taxon>Pseudomonadati</taxon>
        <taxon>Pseudomonadota</taxon>
        <taxon>Alphaproteobacteria</taxon>
        <taxon>Hyphomicrobiales</taxon>
        <taxon>Aurantimonadaceae</taxon>
        <taxon>Jiella</taxon>
    </lineage>
</organism>
<evidence type="ECO:0000256" key="2">
    <source>
        <dbReference type="ARBA" id="ARBA00022448"/>
    </source>
</evidence>
<reference evidence="7 8" key="1">
    <citation type="submission" date="2021-04" db="EMBL/GenBank/DDBJ databases">
        <title>Whole genome sequence of Jiella sp. KSK16Y-1.</title>
        <authorList>
            <person name="Tuo L."/>
        </authorList>
    </citation>
    <scope>NUCLEOTIDE SEQUENCE [LARGE SCALE GENOMIC DNA]</scope>
    <source>
        <strain evidence="7 8">KSK16Y-1</strain>
    </source>
</reference>
<proteinExistence type="inferred from homology"/>
<dbReference type="InterPro" id="IPR000709">
    <property type="entry name" value="Leu_Ile_Val-bd"/>
</dbReference>
<comment type="similarity">
    <text evidence="1">Belongs to the leucine-binding protein family.</text>
</comment>
<protein>
    <submittedName>
        <fullName evidence="7">ABC transporter substrate-binding protein</fullName>
    </submittedName>
</protein>
<dbReference type="InterPro" id="IPR028082">
    <property type="entry name" value="Peripla_BP_I"/>
</dbReference>
<evidence type="ECO:0000313" key="7">
    <source>
        <dbReference type="EMBL" id="MBP0616061.1"/>
    </source>
</evidence>
<dbReference type="PRINTS" id="PR00337">
    <property type="entry name" value="LEUILEVALBP"/>
</dbReference>
<feature type="chain" id="PRO_5047369433" evidence="5">
    <location>
        <begin position="29"/>
        <end position="403"/>
    </location>
</feature>
<keyword evidence="2" id="KW-0813">Transport</keyword>
<evidence type="ECO:0000256" key="1">
    <source>
        <dbReference type="ARBA" id="ARBA00010062"/>
    </source>
</evidence>
<comment type="caution">
    <text evidence="7">The sequence shown here is derived from an EMBL/GenBank/DDBJ whole genome shotgun (WGS) entry which is preliminary data.</text>
</comment>
<feature type="signal peptide" evidence="5">
    <location>
        <begin position="1"/>
        <end position="28"/>
    </location>
</feature>
<sequence length="403" mass="43375">MTKTLFRTVCFAALLGAGLMASASAGRAADIKVGEINSYSALPAFTEPYRKGWQLAVEEVNANGGINGDKLVVISKDDGGKPGAAITAANELVSRDGVALITGGFLSNVGLAIADFAKQKRVVFVAGEPLTDAMIWSKGNDYTFRLRPSNYMQAAMLAEEAAKLPAKRWATVAPNYEYGQSAVAVFKELLKKARPDVEFVAEQWPPLGKIDGGAVAQALAAANPEAILNVEFGADLVQFVREGTTRGLFKDRSVVSFLTGEPEYLEPLKGEAPEGWIVTGYPWYSIDTPEHNAFKKAYEDKYGEHPYLGSVAGYIELKTVAEILRKAKSTEAEDLIAAAKGLKVDTPFGEITIRAIDHQSTFGSFVGKTAVKDGKGVMVDFTYKDGADYLPSDEEVKKLRPQG</sequence>
<evidence type="ECO:0000313" key="8">
    <source>
        <dbReference type="Proteomes" id="UP000678276"/>
    </source>
</evidence>
<evidence type="ECO:0000256" key="3">
    <source>
        <dbReference type="ARBA" id="ARBA00022729"/>
    </source>
</evidence>
<keyword evidence="3 5" id="KW-0732">Signal</keyword>
<gene>
    <name evidence="7" type="ORF">J6595_10745</name>
</gene>
<keyword evidence="8" id="KW-1185">Reference proteome</keyword>
<keyword evidence="4" id="KW-0029">Amino-acid transport</keyword>
<dbReference type="RefSeq" id="WP_209594556.1">
    <property type="nucleotide sequence ID" value="NZ_JAGJCF010000006.1"/>
</dbReference>
<feature type="domain" description="Leucine-binding protein" evidence="6">
    <location>
        <begin position="31"/>
        <end position="368"/>
    </location>
</feature>
<dbReference type="Pfam" id="PF13458">
    <property type="entry name" value="Peripla_BP_6"/>
    <property type="match status" value="1"/>
</dbReference>
<name>A0ABS4BH34_9HYPH</name>
<dbReference type="SUPFAM" id="SSF53822">
    <property type="entry name" value="Periplasmic binding protein-like I"/>
    <property type="match status" value="1"/>
</dbReference>
<accession>A0ABS4BH34</accession>
<dbReference type="PANTHER" id="PTHR30483">
    <property type="entry name" value="LEUCINE-SPECIFIC-BINDING PROTEIN"/>
    <property type="match status" value="1"/>
</dbReference>
<dbReference type="EMBL" id="JAGJCF010000006">
    <property type="protein sequence ID" value="MBP0616061.1"/>
    <property type="molecule type" value="Genomic_DNA"/>
</dbReference>
<dbReference type="Proteomes" id="UP000678276">
    <property type="component" value="Unassembled WGS sequence"/>
</dbReference>